<dbReference type="Pfam" id="PF00319">
    <property type="entry name" value="SRF-TF"/>
    <property type="match status" value="1"/>
</dbReference>
<dbReference type="GeneID" id="116201270"/>
<keyword evidence="4" id="KW-0804">Transcription</keyword>
<dbReference type="AlphaFoldDB" id="A0A2I0J352"/>
<dbReference type="GO" id="GO:0046983">
    <property type="term" value="F:protein dimerization activity"/>
    <property type="evidence" value="ECO:0007669"/>
    <property type="project" value="InterPro"/>
</dbReference>
<keyword evidence="2" id="KW-0805">Transcription regulation</keyword>
<evidence type="ECO:0000313" key="7">
    <source>
        <dbReference type="Proteomes" id="UP000233551"/>
    </source>
</evidence>
<sequence>MGMDGRKSQGRKKIQLKKIEDENSRFIMFSSRRATIYKQASELATLCCAEIGIVIFSPTGKPFSFGTPSIEVVVERYLKRNLLGKSLDNGDMQTILEADQTTRIRELREALNETLSQLEAKRMHGKSLQQLIKASRAANATRGEVNWWDAKIRALSTPQLEQASASMEQFYGDLMNHMKQGNNNNDQNNNNSDNGDVATSTDSLLEAENFDDEVSDFEAGNEASPDEKS</sequence>
<dbReference type="GO" id="GO:0000981">
    <property type="term" value="F:DNA-binding transcription factor activity, RNA polymerase II-specific"/>
    <property type="evidence" value="ECO:0007669"/>
    <property type="project" value="TreeGrafter"/>
</dbReference>
<keyword evidence="5" id="KW-0539">Nucleus</keyword>
<dbReference type="Gene3D" id="3.40.1810.10">
    <property type="entry name" value="Transcription factor, MADS-box"/>
    <property type="match status" value="1"/>
</dbReference>
<keyword evidence="7" id="KW-1185">Reference proteome</keyword>
<dbReference type="STRING" id="22663.A0A2I0J352"/>
<dbReference type="PANTHER" id="PTHR11945:SF759">
    <property type="entry name" value="MADS-BOX DOMAIN-CONTAINING PROTEIN"/>
    <property type="match status" value="1"/>
</dbReference>
<keyword evidence="3" id="KW-0238">DNA-binding</keyword>
<proteinExistence type="predicted"/>
<evidence type="ECO:0000256" key="1">
    <source>
        <dbReference type="ARBA" id="ARBA00004123"/>
    </source>
</evidence>
<dbReference type="GO" id="GO:0005634">
    <property type="term" value="C:nucleus"/>
    <property type="evidence" value="ECO:0007669"/>
    <property type="project" value="UniProtKB-SubCell"/>
</dbReference>
<organism evidence="6 7">
    <name type="scientific">Punica granatum</name>
    <name type="common">Pomegranate</name>
    <dbReference type="NCBI Taxonomy" id="22663"/>
    <lineage>
        <taxon>Eukaryota</taxon>
        <taxon>Viridiplantae</taxon>
        <taxon>Streptophyta</taxon>
        <taxon>Embryophyta</taxon>
        <taxon>Tracheophyta</taxon>
        <taxon>Spermatophyta</taxon>
        <taxon>Magnoliopsida</taxon>
        <taxon>eudicotyledons</taxon>
        <taxon>Gunneridae</taxon>
        <taxon>Pentapetalae</taxon>
        <taxon>rosids</taxon>
        <taxon>malvids</taxon>
        <taxon>Myrtales</taxon>
        <taxon>Lythraceae</taxon>
        <taxon>Punica</taxon>
    </lineage>
</organism>
<protein>
    <submittedName>
        <fullName evidence="6">Uncharacterized protein</fullName>
    </submittedName>
</protein>
<evidence type="ECO:0000256" key="4">
    <source>
        <dbReference type="ARBA" id="ARBA00023163"/>
    </source>
</evidence>
<name>A0A2I0J352_PUNGR</name>
<gene>
    <name evidence="6" type="ORF">CRG98_029470</name>
</gene>
<dbReference type="OrthoDB" id="1898716at2759"/>
<dbReference type="PRINTS" id="PR00404">
    <property type="entry name" value="MADSDOMAIN"/>
</dbReference>
<dbReference type="SMART" id="SM00432">
    <property type="entry name" value="MADS"/>
    <property type="match status" value="1"/>
</dbReference>
<reference evidence="6 7" key="1">
    <citation type="submission" date="2017-11" db="EMBL/GenBank/DDBJ databases">
        <title>De-novo sequencing of pomegranate (Punica granatum L.) genome.</title>
        <authorList>
            <person name="Akparov Z."/>
            <person name="Amiraslanov A."/>
            <person name="Hajiyeva S."/>
            <person name="Abbasov M."/>
            <person name="Kaur K."/>
            <person name="Hamwieh A."/>
            <person name="Solovyev V."/>
            <person name="Salamov A."/>
            <person name="Braich B."/>
            <person name="Kosarev P."/>
            <person name="Mahmoud A."/>
            <person name="Hajiyev E."/>
            <person name="Babayeva S."/>
            <person name="Izzatullayeva V."/>
            <person name="Mammadov A."/>
            <person name="Mammadov A."/>
            <person name="Sharifova S."/>
            <person name="Ojaghi J."/>
            <person name="Eynullazada K."/>
            <person name="Bayramov B."/>
            <person name="Abdulazimova A."/>
            <person name="Shahmuradov I."/>
        </authorList>
    </citation>
    <scope>NUCLEOTIDE SEQUENCE [LARGE SCALE GENOMIC DNA]</scope>
    <source>
        <strain evidence="7">cv. AG2017</strain>
        <tissue evidence="6">Leaf</tissue>
    </source>
</reference>
<comment type="caution">
    <text evidence="6">The sequence shown here is derived from an EMBL/GenBank/DDBJ whole genome shotgun (WGS) entry which is preliminary data.</text>
</comment>
<dbReference type="GO" id="GO:0000978">
    <property type="term" value="F:RNA polymerase II cis-regulatory region sequence-specific DNA binding"/>
    <property type="evidence" value="ECO:0007669"/>
    <property type="project" value="TreeGrafter"/>
</dbReference>
<evidence type="ECO:0000256" key="2">
    <source>
        <dbReference type="ARBA" id="ARBA00023015"/>
    </source>
</evidence>
<dbReference type="InterPro" id="IPR036879">
    <property type="entry name" value="TF_MADSbox_sf"/>
</dbReference>
<dbReference type="SUPFAM" id="SSF55455">
    <property type="entry name" value="SRF-like"/>
    <property type="match status" value="1"/>
</dbReference>
<evidence type="ECO:0000256" key="3">
    <source>
        <dbReference type="ARBA" id="ARBA00023125"/>
    </source>
</evidence>
<accession>A0A2I0J352</accession>
<evidence type="ECO:0000256" key="5">
    <source>
        <dbReference type="ARBA" id="ARBA00023242"/>
    </source>
</evidence>
<dbReference type="EMBL" id="PGOL01002143">
    <property type="protein sequence ID" value="PKI50146.1"/>
    <property type="molecule type" value="Genomic_DNA"/>
</dbReference>
<dbReference type="PROSITE" id="PS50066">
    <property type="entry name" value="MADS_BOX_2"/>
    <property type="match status" value="1"/>
</dbReference>
<evidence type="ECO:0000313" key="6">
    <source>
        <dbReference type="EMBL" id="PKI50146.1"/>
    </source>
</evidence>
<dbReference type="Proteomes" id="UP000233551">
    <property type="component" value="Unassembled WGS sequence"/>
</dbReference>
<comment type="subcellular location">
    <subcellularLocation>
        <location evidence="1">Nucleus</location>
    </subcellularLocation>
</comment>
<dbReference type="PANTHER" id="PTHR11945">
    <property type="entry name" value="MADS BOX PROTEIN"/>
    <property type="match status" value="1"/>
</dbReference>
<dbReference type="InterPro" id="IPR002100">
    <property type="entry name" value="TF_MADSbox"/>
</dbReference>